<keyword evidence="6" id="KW-0297">G-protein coupled receptor</keyword>
<dbReference type="InterPro" id="IPR036445">
    <property type="entry name" value="GPCR_2_extracell_dom_sf"/>
</dbReference>
<evidence type="ECO:0000259" key="12">
    <source>
        <dbReference type="PROSITE" id="PS50261"/>
    </source>
</evidence>
<evidence type="ECO:0000313" key="13">
    <source>
        <dbReference type="EMBL" id="CAF3513556.1"/>
    </source>
</evidence>
<dbReference type="InterPro" id="IPR001879">
    <property type="entry name" value="GPCR_2_extracellular_dom"/>
</dbReference>
<comment type="caution">
    <text evidence="13">The sequence shown here is derived from an EMBL/GenBank/DDBJ whole genome shotgun (WGS) entry which is preliminary data.</text>
</comment>
<keyword evidence="3" id="KW-1003">Cell membrane</keyword>
<evidence type="ECO:0000256" key="5">
    <source>
        <dbReference type="ARBA" id="ARBA00022989"/>
    </source>
</evidence>
<evidence type="ECO:0000256" key="7">
    <source>
        <dbReference type="ARBA" id="ARBA00023136"/>
    </source>
</evidence>
<feature type="transmembrane region" description="Helical" evidence="10">
    <location>
        <begin position="101"/>
        <end position="121"/>
    </location>
</feature>
<dbReference type="InterPro" id="IPR017981">
    <property type="entry name" value="GPCR_2-like_7TM"/>
</dbReference>
<feature type="transmembrane region" description="Helical" evidence="10">
    <location>
        <begin position="273"/>
        <end position="291"/>
    </location>
</feature>
<dbReference type="EMBL" id="CAJOAY010000059">
    <property type="protein sequence ID" value="CAF3513556.1"/>
    <property type="molecule type" value="Genomic_DNA"/>
</dbReference>
<dbReference type="PROSITE" id="PS50261">
    <property type="entry name" value="G_PROTEIN_RECEP_F2_4"/>
    <property type="match status" value="1"/>
</dbReference>
<comment type="similarity">
    <text evidence="2">Belongs to the G-protein coupled receptor 2 family.</text>
</comment>
<evidence type="ECO:0000256" key="4">
    <source>
        <dbReference type="ARBA" id="ARBA00022692"/>
    </source>
</evidence>
<evidence type="ECO:0000256" key="2">
    <source>
        <dbReference type="ARBA" id="ARBA00005314"/>
    </source>
</evidence>
<dbReference type="Gene3D" id="4.10.1240.10">
    <property type="entry name" value="GPCR, family 2, extracellular hormone receptor domain"/>
    <property type="match status" value="1"/>
</dbReference>
<keyword evidence="7 10" id="KW-0472">Membrane</keyword>
<dbReference type="Gene3D" id="1.20.1070.10">
    <property type="entry name" value="Rhodopsin 7-helix transmembrane proteins"/>
    <property type="match status" value="1"/>
</dbReference>
<feature type="transmembrane region" description="Helical" evidence="10">
    <location>
        <begin position="367"/>
        <end position="394"/>
    </location>
</feature>
<dbReference type="PANTHER" id="PTHR45620">
    <property type="entry name" value="PDF RECEPTOR-LIKE PROTEIN-RELATED"/>
    <property type="match status" value="1"/>
</dbReference>
<feature type="transmembrane region" description="Helical" evidence="10">
    <location>
        <begin position="133"/>
        <end position="152"/>
    </location>
</feature>
<dbReference type="GO" id="GO:0005886">
    <property type="term" value="C:plasma membrane"/>
    <property type="evidence" value="ECO:0007669"/>
    <property type="project" value="UniProtKB-SubCell"/>
</dbReference>
<evidence type="ECO:0000256" key="8">
    <source>
        <dbReference type="ARBA" id="ARBA00023170"/>
    </source>
</evidence>
<keyword evidence="5 10" id="KW-1133">Transmembrane helix</keyword>
<dbReference type="InterPro" id="IPR000832">
    <property type="entry name" value="GPCR_2_secretin-like"/>
</dbReference>
<dbReference type="Pfam" id="PF02793">
    <property type="entry name" value="HRM"/>
    <property type="match status" value="1"/>
</dbReference>
<dbReference type="GO" id="GO:0007166">
    <property type="term" value="P:cell surface receptor signaling pathway"/>
    <property type="evidence" value="ECO:0007669"/>
    <property type="project" value="InterPro"/>
</dbReference>
<evidence type="ECO:0000256" key="10">
    <source>
        <dbReference type="SAM" id="Phobius"/>
    </source>
</evidence>
<feature type="transmembrane region" description="Helical" evidence="10">
    <location>
        <begin position="225"/>
        <end position="248"/>
    </location>
</feature>
<evidence type="ECO:0000256" key="9">
    <source>
        <dbReference type="ARBA" id="ARBA00023224"/>
    </source>
</evidence>
<name>A0A818HX16_9BILA</name>
<dbReference type="GO" id="GO:0008528">
    <property type="term" value="F:G protein-coupled peptide receptor activity"/>
    <property type="evidence" value="ECO:0007669"/>
    <property type="project" value="TreeGrafter"/>
</dbReference>
<evidence type="ECO:0000256" key="1">
    <source>
        <dbReference type="ARBA" id="ARBA00004651"/>
    </source>
</evidence>
<dbReference type="PRINTS" id="PR00249">
    <property type="entry name" value="GPCRSECRETIN"/>
</dbReference>
<feature type="transmembrane region" description="Helical" evidence="10">
    <location>
        <begin position="179"/>
        <end position="204"/>
    </location>
</feature>
<dbReference type="Proteomes" id="UP000663881">
    <property type="component" value="Unassembled WGS sequence"/>
</dbReference>
<accession>A0A818HX16</accession>
<dbReference type="GO" id="GO:0007188">
    <property type="term" value="P:adenylate cyclase-modulating G protein-coupled receptor signaling pathway"/>
    <property type="evidence" value="ECO:0007669"/>
    <property type="project" value="TreeGrafter"/>
</dbReference>
<sequence length="472" mass="54870">MSNLTHENLSCPAIFEYLCWPRATANQLVNVSCAVIRHNGVDLSKSFSRYCYPAGNWSDLNLAPCFHADVLALLGNSYSRRPPKEREVFEKMIRILRIVELAGLSISLSSILISLFIFFTFKSLYCSRTKIHVNLLLAILIQIIARLTTYGIQMVQVNDSPKNDCDINGNLHAYPRTSVFSGICPLFIIFLQFGITAMFMWMLCEGIHLNIVLTVSVFKKRFKTYYFHILGWVVPLCLTLSWSLVMFIKERDRRCFNNYNHLKYYWIIDGPRYAVMIINIIFLLNILRVLMVKIKEGSEKQIREERSVLHSNKIMSRVKCFVHRKRRGSMNAKFVRKAVKAAIFLVPLLGITHGFETFISADDKPITIFAIYSSVNVVLMTLQGFFCSLLYCFLNAEVRETLSRRFQTTEIWYRWKQYLGNKDQCQNKTINNEVQTRLDLYASNNKTSKKNSIELEEYRLTFDIDEVNTNQI</sequence>
<feature type="domain" description="G-protein coupled receptors family 2 profile 1" evidence="11">
    <location>
        <begin position="1"/>
        <end position="69"/>
    </location>
</feature>
<dbReference type="PROSITE" id="PS50227">
    <property type="entry name" value="G_PROTEIN_RECEP_F2_3"/>
    <property type="match status" value="1"/>
</dbReference>
<keyword evidence="9" id="KW-0807">Transducer</keyword>
<evidence type="ECO:0000256" key="6">
    <source>
        <dbReference type="ARBA" id="ARBA00023040"/>
    </source>
</evidence>
<keyword evidence="8" id="KW-0675">Receptor</keyword>
<evidence type="ECO:0000313" key="14">
    <source>
        <dbReference type="Proteomes" id="UP000663881"/>
    </source>
</evidence>
<organism evidence="13 14">
    <name type="scientific">Adineta steineri</name>
    <dbReference type="NCBI Taxonomy" id="433720"/>
    <lineage>
        <taxon>Eukaryota</taxon>
        <taxon>Metazoa</taxon>
        <taxon>Spiralia</taxon>
        <taxon>Gnathifera</taxon>
        <taxon>Rotifera</taxon>
        <taxon>Eurotatoria</taxon>
        <taxon>Bdelloidea</taxon>
        <taxon>Adinetida</taxon>
        <taxon>Adinetidae</taxon>
        <taxon>Adineta</taxon>
    </lineage>
</organism>
<evidence type="ECO:0000256" key="3">
    <source>
        <dbReference type="ARBA" id="ARBA00022475"/>
    </source>
</evidence>
<dbReference type="SUPFAM" id="SSF111418">
    <property type="entry name" value="Hormone receptor domain"/>
    <property type="match status" value="1"/>
</dbReference>
<feature type="transmembrane region" description="Helical" evidence="10">
    <location>
        <begin position="334"/>
        <end position="355"/>
    </location>
</feature>
<dbReference type="InterPro" id="IPR050332">
    <property type="entry name" value="GPCR_2"/>
</dbReference>
<comment type="subcellular location">
    <subcellularLocation>
        <location evidence="1">Cell membrane</location>
        <topology evidence="1">Multi-pass membrane protein</topology>
    </subcellularLocation>
</comment>
<dbReference type="AlphaFoldDB" id="A0A818HX16"/>
<gene>
    <name evidence="13" type="ORF">OKA104_LOCUS2192</name>
</gene>
<proteinExistence type="inferred from homology"/>
<reference evidence="13" key="1">
    <citation type="submission" date="2021-02" db="EMBL/GenBank/DDBJ databases">
        <authorList>
            <person name="Nowell W R."/>
        </authorList>
    </citation>
    <scope>NUCLEOTIDE SEQUENCE</scope>
</reference>
<keyword evidence="4 10" id="KW-0812">Transmembrane</keyword>
<protein>
    <submittedName>
        <fullName evidence="13">Uncharacterized protein</fullName>
    </submittedName>
</protein>
<feature type="domain" description="G-protein coupled receptors family 2 profile 2" evidence="12">
    <location>
        <begin position="96"/>
        <end position="395"/>
    </location>
</feature>
<evidence type="ECO:0000259" key="11">
    <source>
        <dbReference type="PROSITE" id="PS50227"/>
    </source>
</evidence>
<dbReference type="Pfam" id="PF00002">
    <property type="entry name" value="7tm_2"/>
    <property type="match status" value="1"/>
</dbReference>
<dbReference type="PANTHER" id="PTHR45620:SF17">
    <property type="entry name" value="PDF RECEPTOR"/>
    <property type="match status" value="1"/>
</dbReference>